<keyword evidence="1" id="KW-1133">Transmembrane helix</keyword>
<keyword evidence="1" id="KW-0812">Transmembrane</keyword>
<name>A0A7Z0ABU8_9MICO</name>
<evidence type="ECO:0000256" key="1">
    <source>
        <dbReference type="SAM" id="Phobius"/>
    </source>
</evidence>
<feature type="transmembrane region" description="Helical" evidence="1">
    <location>
        <begin position="20"/>
        <end position="39"/>
    </location>
</feature>
<gene>
    <name evidence="2" type="ORF">BJY26_000597</name>
</gene>
<keyword evidence="1" id="KW-0472">Membrane</keyword>
<dbReference type="AlphaFoldDB" id="A0A7Z0ABU8"/>
<accession>A0A7Z0ABU8</accession>
<evidence type="ECO:0000313" key="2">
    <source>
        <dbReference type="EMBL" id="NYI66291.1"/>
    </source>
</evidence>
<feature type="transmembrane region" description="Helical" evidence="1">
    <location>
        <begin position="45"/>
        <end position="68"/>
    </location>
</feature>
<keyword evidence="3" id="KW-1185">Reference proteome</keyword>
<reference evidence="2 3" key="1">
    <citation type="submission" date="2020-07" db="EMBL/GenBank/DDBJ databases">
        <title>Sequencing the genomes of 1000 actinobacteria strains.</title>
        <authorList>
            <person name="Klenk H.-P."/>
        </authorList>
    </citation>
    <scope>NUCLEOTIDE SEQUENCE [LARGE SCALE GENOMIC DNA]</scope>
    <source>
        <strain evidence="2 3">DSM 26341</strain>
    </source>
</reference>
<dbReference type="EMBL" id="JACBZP010000001">
    <property type="protein sequence ID" value="NYI66291.1"/>
    <property type="molecule type" value="Genomic_DNA"/>
</dbReference>
<protein>
    <submittedName>
        <fullName evidence="2">Uncharacterized protein</fullName>
    </submittedName>
</protein>
<evidence type="ECO:0000313" key="3">
    <source>
        <dbReference type="Proteomes" id="UP000539111"/>
    </source>
</evidence>
<organism evidence="2 3">
    <name type="scientific">Spelaeicoccus albus</name>
    <dbReference type="NCBI Taxonomy" id="1280376"/>
    <lineage>
        <taxon>Bacteria</taxon>
        <taxon>Bacillati</taxon>
        <taxon>Actinomycetota</taxon>
        <taxon>Actinomycetes</taxon>
        <taxon>Micrococcales</taxon>
        <taxon>Brevibacteriaceae</taxon>
        <taxon>Spelaeicoccus</taxon>
    </lineage>
</organism>
<proteinExistence type="predicted"/>
<dbReference type="Proteomes" id="UP000539111">
    <property type="component" value="Unassembled WGS sequence"/>
</dbReference>
<sequence>MIPTMILFGVLFGRWWRPALVAAVVVWPVILVVSGAMSIGPGLAAGAALGLINAAAGVALHQAGLHLIRFARRSYRRSGRVSS</sequence>
<comment type="caution">
    <text evidence="2">The sequence shown here is derived from an EMBL/GenBank/DDBJ whole genome shotgun (WGS) entry which is preliminary data.</text>
</comment>